<evidence type="ECO:0000256" key="4">
    <source>
        <dbReference type="SAM" id="MobiDB-lite"/>
    </source>
</evidence>
<dbReference type="PANTHER" id="PTHR48050">
    <property type="entry name" value="STEROL 3-BETA-GLUCOSYLTRANSFERASE"/>
    <property type="match status" value="1"/>
</dbReference>
<keyword evidence="3" id="KW-0808">Transferase</keyword>
<dbReference type="Pfam" id="PF06722">
    <property type="entry name" value="EryCIII-like_C"/>
    <property type="match status" value="1"/>
</dbReference>
<evidence type="ECO:0000313" key="8">
    <source>
        <dbReference type="Proteomes" id="UP000281726"/>
    </source>
</evidence>
<dbReference type="GO" id="GO:0017000">
    <property type="term" value="P:antibiotic biosynthetic process"/>
    <property type="evidence" value="ECO:0007669"/>
    <property type="project" value="UniProtKB-ARBA"/>
</dbReference>
<reference evidence="7 8" key="1">
    <citation type="journal article" date="2004" name="Syst. Appl. Microbiol.">
        <title>Cryptoendolithic actinomycetes from antarctic sandstone rock samples: Micromonospora endolithica sp. nov. and two isolates related to Micromonospora coerulea Jensen 1932.</title>
        <authorList>
            <person name="Hirsch P."/>
            <person name="Mevs U."/>
            <person name="Kroppenstedt R.M."/>
            <person name="Schumann P."/>
            <person name="Stackebrandt E."/>
        </authorList>
    </citation>
    <scope>NUCLEOTIDE SEQUENCE [LARGE SCALE GENOMIC DNA]</scope>
    <source>
        <strain evidence="7 8">JCM 12677</strain>
    </source>
</reference>
<dbReference type="EMBL" id="RBAK01000004">
    <property type="protein sequence ID" value="RKN47494.1"/>
    <property type="molecule type" value="Genomic_DNA"/>
</dbReference>
<proteinExistence type="inferred from homology"/>
<dbReference type="SUPFAM" id="SSF53756">
    <property type="entry name" value="UDP-Glycosyltransferase/glycogen phosphorylase"/>
    <property type="match status" value="1"/>
</dbReference>
<feature type="region of interest" description="Disordered" evidence="4">
    <location>
        <begin position="1"/>
        <end position="34"/>
    </location>
</feature>
<dbReference type="GO" id="GO:0016758">
    <property type="term" value="F:hexosyltransferase activity"/>
    <property type="evidence" value="ECO:0007669"/>
    <property type="project" value="UniProtKB-ARBA"/>
</dbReference>
<evidence type="ECO:0000256" key="1">
    <source>
        <dbReference type="ARBA" id="ARBA00006962"/>
    </source>
</evidence>
<gene>
    <name evidence="7" type="ORF">D7223_11945</name>
</gene>
<evidence type="ECO:0000256" key="2">
    <source>
        <dbReference type="ARBA" id="ARBA00022676"/>
    </source>
</evidence>
<evidence type="ECO:0000259" key="6">
    <source>
        <dbReference type="Pfam" id="PF21036"/>
    </source>
</evidence>
<dbReference type="Gene3D" id="3.40.50.2000">
    <property type="entry name" value="Glycogen Phosphorylase B"/>
    <property type="match status" value="2"/>
</dbReference>
<name>A0A3A9ZI70_9ACTN</name>
<comment type="similarity">
    <text evidence="1">Belongs to the glycosyltransferase 28 family.</text>
</comment>
<evidence type="ECO:0000259" key="5">
    <source>
        <dbReference type="Pfam" id="PF06722"/>
    </source>
</evidence>
<keyword evidence="2" id="KW-0328">Glycosyltransferase</keyword>
<dbReference type="Pfam" id="PF21036">
    <property type="entry name" value="EryCIII-like_N"/>
    <property type="match status" value="1"/>
</dbReference>
<dbReference type="Proteomes" id="UP000281726">
    <property type="component" value="Unassembled WGS sequence"/>
</dbReference>
<comment type="caution">
    <text evidence="7">The sequence shown here is derived from an EMBL/GenBank/DDBJ whole genome shotgun (WGS) entry which is preliminary data.</text>
</comment>
<dbReference type="InterPro" id="IPR010610">
    <property type="entry name" value="EryCIII-like_C"/>
</dbReference>
<dbReference type="PANTHER" id="PTHR48050:SF13">
    <property type="entry name" value="STEROL 3-BETA-GLUCOSYLTRANSFERASE UGT80A2"/>
    <property type="match status" value="1"/>
</dbReference>
<protein>
    <submittedName>
        <fullName evidence="7">DUF1205 domain-containing protein</fullName>
    </submittedName>
</protein>
<keyword evidence="8" id="KW-1185">Reference proteome</keyword>
<evidence type="ECO:0000256" key="3">
    <source>
        <dbReference type="ARBA" id="ARBA00022679"/>
    </source>
</evidence>
<feature type="domain" description="Erythromycin biosynthesis protein CIII-like N-terminal" evidence="6">
    <location>
        <begin position="84"/>
        <end position="302"/>
    </location>
</feature>
<accession>A0A3A9ZI70</accession>
<dbReference type="InterPro" id="IPR048284">
    <property type="entry name" value="EryCIII-like_N"/>
</dbReference>
<sequence length="465" mass="48789">MKVMNGPAASVQSAMRSRCEQGLPSRRTGGFSSASSPLQKHLMMWYPAGIDFFNADDKWSGHMRVLFLPAPVPSHLFPMVQLAWAFRAAGHEVYVAGPPSTVADVAGAGLTAVPVGTPYDLMGSIAAAGDIVRRETGEGPSPSGDISQMSPESFRRFAELRFSPHVTMAETMAEDLVAFVRAWKPDLVVTDPITMVAPLAAGVAGAPLVHHLWGPQPPTLSQFPGYGRDPATWPADLAGLFERFGVTPRAQHGVATVDPGPASLQPAEVPNRIPARYQPFNGSGSVPQAILAAPEKPRVCLSWVTANTMTDAGPGGHPLRTLIEALSGFDVETVVAVRSGDRDRLGTLPANVRAIVDLPLSFVMPTCSAAVNHGGTGTALTAVYYGVPQLVVPYNPGLGLNAGVLAKSGAAITVAADPVDPAEVTAAIEQLLSGTDHRKAAEDLRAENLALPALDDVVTTIEEMV</sequence>
<dbReference type="InterPro" id="IPR002213">
    <property type="entry name" value="UDP_glucos_trans"/>
</dbReference>
<dbReference type="InterPro" id="IPR050426">
    <property type="entry name" value="Glycosyltransferase_28"/>
</dbReference>
<feature type="domain" description="Erythromycin biosynthesis protein CIII-like C-terminal" evidence="5">
    <location>
        <begin position="321"/>
        <end position="464"/>
    </location>
</feature>
<evidence type="ECO:0000313" key="7">
    <source>
        <dbReference type="EMBL" id="RKN47494.1"/>
    </source>
</evidence>
<dbReference type="AlphaFoldDB" id="A0A3A9ZI70"/>
<dbReference type="CDD" id="cd03784">
    <property type="entry name" value="GT1_Gtf-like"/>
    <property type="match status" value="1"/>
</dbReference>
<dbReference type="GO" id="GO:0008194">
    <property type="term" value="F:UDP-glycosyltransferase activity"/>
    <property type="evidence" value="ECO:0007669"/>
    <property type="project" value="InterPro"/>
</dbReference>
<organism evidence="7 8">
    <name type="scientific">Micromonospora endolithica</name>
    <dbReference type="NCBI Taxonomy" id="230091"/>
    <lineage>
        <taxon>Bacteria</taxon>
        <taxon>Bacillati</taxon>
        <taxon>Actinomycetota</taxon>
        <taxon>Actinomycetes</taxon>
        <taxon>Micromonosporales</taxon>
        <taxon>Micromonosporaceae</taxon>
        <taxon>Micromonospora</taxon>
    </lineage>
</organism>